<dbReference type="Gene3D" id="3.20.20.370">
    <property type="entry name" value="Glycoside hydrolase/deacetylase"/>
    <property type="match status" value="1"/>
</dbReference>
<dbReference type="RefSeq" id="WP_111316736.1">
    <property type="nucleotide sequence ID" value="NZ_QKZT01000002.1"/>
</dbReference>
<keyword evidence="4" id="KW-0460">Magnesium</keyword>
<dbReference type="GO" id="GO:0046872">
    <property type="term" value="F:metal ion binding"/>
    <property type="evidence" value="ECO:0007669"/>
    <property type="project" value="UniProtKB-KW"/>
</dbReference>
<evidence type="ECO:0000256" key="1">
    <source>
        <dbReference type="ARBA" id="ARBA00001946"/>
    </source>
</evidence>
<dbReference type="OrthoDB" id="9774177at2"/>
<comment type="caution">
    <text evidence="6">The sequence shown here is derived from an EMBL/GenBank/DDBJ whole genome shotgun (WGS) entry which is preliminary data.</text>
</comment>
<evidence type="ECO:0000256" key="3">
    <source>
        <dbReference type="ARBA" id="ARBA00022801"/>
    </source>
</evidence>
<accession>A0A2W7S0T9</accession>
<evidence type="ECO:0000256" key="2">
    <source>
        <dbReference type="ARBA" id="ARBA00022723"/>
    </source>
</evidence>
<dbReference type="GO" id="GO:0016787">
    <property type="term" value="F:hydrolase activity"/>
    <property type="evidence" value="ECO:0007669"/>
    <property type="project" value="UniProtKB-KW"/>
</dbReference>
<keyword evidence="5" id="KW-0119">Carbohydrate metabolism</keyword>
<comment type="cofactor">
    <cofactor evidence="1">
        <name>Mg(2+)</name>
        <dbReference type="ChEBI" id="CHEBI:18420"/>
    </cofactor>
</comment>
<evidence type="ECO:0000313" key="6">
    <source>
        <dbReference type="EMBL" id="PZX56715.1"/>
    </source>
</evidence>
<dbReference type="InterPro" id="IPR006879">
    <property type="entry name" value="YdjC-like"/>
</dbReference>
<keyword evidence="2" id="KW-0479">Metal-binding</keyword>
<dbReference type="GO" id="GO:0019213">
    <property type="term" value="F:deacetylase activity"/>
    <property type="evidence" value="ECO:0007669"/>
    <property type="project" value="TreeGrafter"/>
</dbReference>
<keyword evidence="7" id="KW-1185">Reference proteome</keyword>
<dbReference type="PANTHER" id="PTHR31609:SF1">
    <property type="entry name" value="CARBOHYDRATE DEACETYLASE"/>
    <property type="match status" value="1"/>
</dbReference>
<dbReference type="EMBL" id="QKZT01000002">
    <property type="protein sequence ID" value="PZX56715.1"/>
    <property type="molecule type" value="Genomic_DNA"/>
</dbReference>
<name>A0A2W7S0T9_9BACT</name>
<keyword evidence="3 6" id="KW-0378">Hydrolase</keyword>
<dbReference type="AlphaFoldDB" id="A0A2W7S0T9"/>
<protein>
    <submittedName>
        <fullName evidence="6">Putative glycoside hydrolase/deacetylase ChbG (UPF0249 family)</fullName>
    </submittedName>
</protein>
<gene>
    <name evidence="6" type="ORF">LV85_00647</name>
</gene>
<dbReference type="Pfam" id="PF04794">
    <property type="entry name" value="YdjC"/>
    <property type="match status" value="1"/>
</dbReference>
<dbReference type="Proteomes" id="UP000248882">
    <property type="component" value="Unassembled WGS sequence"/>
</dbReference>
<organism evidence="6 7">
    <name type="scientific">Algoriphagus chordae</name>
    <dbReference type="NCBI Taxonomy" id="237019"/>
    <lineage>
        <taxon>Bacteria</taxon>
        <taxon>Pseudomonadati</taxon>
        <taxon>Bacteroidota</taxon>
        <taxon>Cytophagia</taxon>
        <taxon>Cytophagales</taxon>
        <taxon>Cyclobacteriaceae</taxon>
        <taxon>Algoriphagus</taxon>
    </lineage>
</organism>
<dbReference type="GO" id="GO:0005975">
    <property type="term" value="P:carbohydrate metabolic process"/>
    <property type="evidence" value="ECO:0007669"/>
    <property type="project" value="InterPro"/>
</dbReference>
<evidence type="ECO:0000313" key="7">
    <source>
        <dbReference type="Proteomes" id="UP000248882"/>
    </source>
</evidence>
<reference evidence="6 7" key="1">
    <citation type="submission" date="2018-06" db="EMBL/GenBank/DDBJ databases">
        <title>Genomic Encyclopedia of Archaeal and Bacterial Type Strains, Phase II (KMG-II): from individual species to whole genera.</title>
        <authorList>
            <person name="Goeker M."/>
        </authorList>
    </citation>
    <scope>NUCLEOTIDE SEQUENCE [LARGE SCALE GENOMIC DNA]</scope>
    <source>
        <strain evidence="6 7">DSM 19830</strain>
    </source>
</reference>
<evidence type="ECO:0000256" key="5">
    <source>
        <dbReference type="ARBA" id="ARBA00023277"/>
    </source>
</evidence>
<dbReference type="InterPro" id="IPR011330">
    <property type="entry name" value="Glyco_hydro/deAcase_b/a-brl"/>
</dbReference>
<evidence type="ECO:0000256" key="4">
    <source>
        <dbReference type="ARBA" id="ARBA00022842"/>
    </source>
</evidence>
<dbReference type="SUPFAM" id="SSF88713">
    <property type="entry name" value="Glycoside hydrolase/deacetylase"/>
    <property type="match status" value="1"/>
</dbReference>
<sequence length="268" mass="29585">MRSKTLIINADDFGYDLEATAGILELLSEQKISSTTIMANLVNQADLLSVQKIPAIGTGLHLNLISGKPLSSPADIPSLVGQDGNFLGAKGLLKNAFLNKIKPEQVYLEIKAQLALLETNGIHISHVDSHQHAHQYPMIGPIIQSALARLKIQKIRNSKPLGASVAFRSVLLQVFTTLSGIDKKSFVSPEGIIAKFSFGQEITMDGFEKALTSSFEKACNLEFMTHPALEDREDSYLKRKEEYLFWKNEPVKELLSSQGIRLIHFGEL</sequence>
<dbReference type="PANTHER" id="PTHR31609">
    <property type="entry name" value="YDJC DEACETYLASE FAMILY MEMBER"/>
    <property type="match status" value="1"/>
</dbReference>
<proteinExistence type="predicted"/>